<evidence type="ECO:0000313" key="2">
    <source>
        <dbReference type="Proteomes" id="UP000274822"/>
    </source>
</evidence>
<proteinExistence type="predicted"/>
<name>A0A433QK55_9FUNG</name>
<dbReference type="EMBL" id="RBNJ01004208">
    <property type="protein sequence ID" value="RUS30161.1"/>
    <property type="molecule type" value="Genomic_DNA"/>
</dbReference>
<comment type="caution">
    <text evidence="1">The sequence shown here is derived from an EMBL/GenBank/DDBJ whole genome shotgun (WGS) entry which is preliminary data.</text>
</comment>
<evidence type="ECO:0000313" key="1">
    <source>
        <dbReference type="EMBL" id="RUS30161.1"/>
    </source>
</evidence>
<keyword evidence="2" id="KW-1185">Reference proteome</keyword>
<dbReference type="Proteomes" id="UP000274822">
    <property type="component" value="Unassembled WGS sequence"/>
</dbReference>
<gene>
    <name evidence="1" type="ORF">BC938DRAFT_479779</name>
</gene>
<reference evidence="1 2" key="1">
    <citation type="journal article" date="2018" name="New Phytol.">
        <title>Phylogenomics of Endogonaceae and evolution of mycorrhizas within Mucoromycota.</title>
        <authorList>
            <person name="Chang Y."/>
            <person name="Desiro A."/>
            <person name="Na H."/>
            <person name="Sandor L."/>
            <person name="Lipzen A."/>
            <person name="Clum A."/>
            <person name="Barry K."/>
            <person name="Grigoriev I.V."/>
            <person name="Martin F.M."/>
            <person name="Stajich J.E."/>
            <person name="Smith M.E."/>
            <person name="Bonito G."/>
            <person name="Spatafora J.W."/>
        </authorList>
    </citation>
    <scope>NUCLEOTIDE SEQUENCE [LARGE SCALE GENOMIC DNA]</scope>
    <source>
        <strain evidence="1 2">AD002</strain>
    </source>
</reference>
<protein>
    <submittedName>
        <fullName evidence="1">Uncharacterized protein</fullName>
    </submittedName>
</protein>
<sequence length="80" mass="8958">MHHHVPRRTVNRGCFGIETGPPCLLSVIRAQCSISQTTSPSGIWRLPDSSFPEKIAFKKLRRMIGYEGRAKYASGKRSLS</sequence>
<organism evidence="1 2">
    <name type="scientific">Jimgerdemannia flammicorona</name>
    <dbReference type="NCBI Taxonomy" id="994334"/>
    <lineage>
        <taxon>Eukaryota</taxon>
        <taxon>Fungi</taxon>
        <taxon>Fungi incertae sedis</taxon>
        <taxon>Mucoromycota</taxon>
        <taxon>Mucoromycotina</taxon>
        <taxon>Endogonomycetes</taxon>
        <taxon>Endogonales</taxon>
        <taxon>Endogonaceae</taxon>
        <taxon>Jimgerdemannia</taxon>
    </lineage>
</organism>
<dbReference type="AlphaFoldDB" id="A0A433QK55"/>
<accession>A0A433QK55</accession>